<dbReference type="SUPFAM" id="SSF56925">
    <property type="entry name" value="OMPA-like"/>
    <property type="match status" value="1"/>
</dbReference>
<name>A0A2H1E9V9_9FLAO</name>
<keyword evidence="5" id="KW-1185">Reference proteome</keyword>
<organism evidence="4 5">
    <name type="scientific">Tenacibaculum maritimum NCIMB 2154</name>
    <dbReference type="NCBI Taxonomy" id="1349785"/>
    <lineage>
        <taxon>Bacteria</taxon>
        <taxon>Pseudomonadati</taxon>
        <taxon>Bacteroidota</taxon>
        <taxon>Flavobacteriia</taxon>
        <taxon>Flavobacteriales</taxon>
        <taxon>Flavobacteriaceae</taxon>
        <taxon>Tenacibaculum</taxon>
    </lineage>
</organism>
<keyword evidence="1 2" id="KW-0732">Signal</keyword>
<feature type="domain" description="Outer membrane protein beta-barrel" evidence="3">
    <location>
        <begin position="9"/>
        <end position="206"/>
    </location>
</feature>
<gene>
    <name evidence="4" type="ORF">MARIT_1624</name>
</gene>
<accession>A0A2H1E9V9</accession>
<proteinExistence type="predicted"/>
<dbReference type="STRING" id="1349785.GCA_000509405_00606"/>
<evidence type="ECO:0000313" key="4">
    <source>
        <dbReference type="EMBL" id="SFZ82511.1"/>
    </source>
</evidence>
<evidence type="ECO:0000256" key="1">
    <source>
        <dbReference type="ARBA" id="ARBA00022729"/>
    </source>
</evidence>
<feature type="signal peptide" evidence="2">
    <location>
        <begin position="1"/>
        <end position="19"/>
    </location>
</feature>
<evidence type="ECO:0000313" key="5">
    <source>
        <dbReference type="Proteomes" id="UP000231564"/>
    </source>
</evidence>
<dbReference type="GeneID" id="47723136"/>
<reference evidence="4 5" key="1">
    <citation type="submission" date="2016-11" db="EMBL/GenBank/DDBJ databases">
        <authorList>
            <person name="Jaros S."/>
            <person name="Januszkiewicz K."/>
            <person name="Wedrychowicz H."/>
        </authorList>
    </citation>
    <scope>NUCLEOTIDE SEQUENCE [LARGE SCALE GENOMIC DNA]</scope>
    <source>
        <strain evidence="4">NCIMB 2154T</strain>
    </source>
</reference>
<dbReference type="RefSeq" id="WP_024742049.1">
    <property type="nucleotide sequence ID" value="NZ_BAUG01000045.1"/>
</dbReference>
<dbReference type="AlphaFoldDB" id="A0A2H1E9V9"/>
<dbReference type="InterPro" id="IPR011250">
    <property type="entry name" value="OMP/PagP_B-barrel"/>
</dbReference>
<protein>
    <recommendedName>
        <fullName evidence="3">Outer membrane protein beta-barrel domain-containing protein</fullName>
    </recommendedName>
</protein>
<dbReference type="KEGG" id="tmar:MARIT_1624"/>
<evidence type="ECO:0000256" key="2">
    <source>
        <dbReference type="SAM" id="SignalP"/>
    </source>
</evidence>
<evidence type="ECO:0000259" key="3">
    <source>
        <dbReference type="Pfam" id="PF13505"/>
    </source>
</evidence>
<dbReference type="Gene3D" id="2.40.160.60">
    <property type="entry name" value="Outer membrane protein transport protein (OMPP1/FadL/TodX)"/>
    <property type="match status" value="1"/>
</dbReference>
<dbReference type="Pfam" id="PF13505">
    <property type="entry name" value="OMP_b-brl"/>
    <property type="match status" value="1"/>
</dbReference>
<dbReference type="InterPro" id="IPR027385">
    <property type="entry name" value="Beta-barrel_OMP"/>
</dbReference>
<sequence>MKKGIIMVAMLLATVSVSAQFYMSASGGYSIPSAGVKFGTETTPSGVKNTYGSYGEGLHTQLRGGYFFNDKFGVEVGLGYLYGADQTILKVSGIPSQPEVDIKSRGRAYGASASFVYKFTNNIYGRFGALIKVGGKTEAVGTLEGISLPAGAIPNLPIPTTLDVNFTQDYKGRLPLGFIGAIGYKYDVASNVSLFAELEYMGISVTRDTSSIAEFSASLREVPGSSLSLEQVRGILAAGGNPLANSLYDNIEYVDELPLNNTDATKQLSQKVPYSSFGINIGVTYTFGK</sequence>
<dbReference type="EMBL" id="LT634361">
    <property type="protein sequence ID" value="SFZ82511.1"/>
    <property type="molecule type" value="Genomic_DNA"/>
</dbReference>
<dbReference type="Proteomes" id="UP000231564">
    <property type="component" value="Chromosome MARIT"/>
</dbReference>
<feature type="chain" id="PRO_5013594470" description="Outer membrane protein beta-barrel domain-containing protein" evidence="2">
    <location>
        <begin position="20"/>
        <end position="289"/>
    </location>
</feature>